<evidence type="ECO:0000313" key="2">
    <source>
        <dbReference type="EMBL" id="OIJ26387.1"/>
    </source>
</evidence>
<dbReference type="GO" id="GO:0003677">
    <property type="term" value="F:DNA binding"/>
    <property type="evidence" value="ECO:0007669"/>
    <property type="project" value="InterPro"/>
</dbReference>
<comment type="caution">
    <text evidence="2">The sequence shown here is derived from an EMBL/GenBank/DDBJ whole genome shotgun (WGS) entry which is preliminary data.</text>
</comment>
<dbReference type="STRING" id="1844.UG56_012940"/>
<name>A0A1J4N4D3_9ACTN</name>
<dbReference type="OrthoDB" id="3212310at2"/>
<proteinExistence type="predicted"/>
<reference evidence="2" key="1">
    <citation type="submission" date="2016-10" db="EMBL/GenBank/DDBJ databases">
        <title>Draft Genome Sequence of Nocardioides luteus Strain BAFB, an Alkane-Degrading Bacterium Isolated from JP-7 Polluted Soil.</title>
        <authorList>
            <person name="Brown L."/>
            <person name="Ruiz O.N."/>
            <person name="Gunasekera T."/>
        </authorList>
    </citation>
    <scope>NUCLEOTIDE SEQUENCE [LARGE SCALE GENOMIC DNA]</scope>
    <source>
        <strain evidence="2">BAFB</strain>
    </source>
</reference>
<evidence type="ECO:0000259" key="1">
    <source>
        <dbReference type="PROSITE" id="PS50943"/>
    </source>
</evidence>
<sequence length="271" mass="29771">MEPTSETLGDFLRARREHLSPETVGLPAGARRRVQGLRREEVAMLAGISAEYYIRLEQGRDLHPSDQILDSIATALQLDDDAAAYLHRLAHPAPAARRKRPRQPAGVNTQMQALLDAWTTTPAYVQAPSSRIVAANRLAVALCPHFAVGKNPLLAMFLEPEMRLLYPDWEAVTAKAVAAIRAMVAVDDADPEVVEVIGELSIGSERFRTLWARRDVRSRAVGPTRFDHPVVGALELNYHKAVLPDTGQILVVYHADPGSKTAESLRLLASL</sequence>
<gene>
    <name evidence="2" type="ORF">UG56_012940</name>
</gene>
<dbReference type="EMBL" id="JZDQ02000016">
    <property type="protein sequence ID" value="OIJ26387.1"/>
    <property type="molecule type" value="Genomic_DNA"/>
</dbReference>
<dbReference type="PANTHER" id="PTHR35010:SF2">
    <property type="entry name" value="BLL4672 PROTEIN"/>
    <property type="match status" value="1"/>
</dbReference>
<dbReference type="InterPro" id="IPR010982">
    <property type="entry name" value="Lambda_DNA-bd_dom_sf"/>
</dbReference>
<dbReference type="Pfam" id="PF17765">
    <property type="entry name" value="MLTR_LBD"/>
    <property type="match status" value="1"/>
</dbReference>
<dbReference type="InterPro" id="IPR041413">
    <property type="entry name" value="MLTR_LBD"/>
</dbReference>
<dbReference type="SMART" id="SM00530">
    <property type="entry name" value="HTH_XRE"/>
    <property type="match status" value="1"/>
</dbReference>
<protein>
    <submittedName>
        <fullName evidence="2">Transcriptional regulator</fullName>
    </submittedName>
</protein>
<dbReference type="Proteomes" id="UP000033772">
    <property type="component" value="Unassembled WGS sequence"/>
</dbReference>
<dbReference type="InterPro" id="IPR001387">
    <property type="entry name" value="Cro/C1-type_HTH"/>
</dbReference>
<dbReference type="SUPFAM" id="SSF47413">
    <property type="entry name" value="lambda repressor-like DNA-binding domains"/>
    <property type="match status" value="1"/>
</dbReference>
<dbReference type="PANTHER" id="PTHR35010">
    <property type="entry name" value="BLL4672 PROTEIN-RELATED"/>
    <property type="match status" value="1"/>
</dbReference>
<organism evidence="2 3">
    <name type="scientific">Nocardioides luteus</name>
    <dbReference type="NCBI Taxonomy" id="1844"/>
    <lineage>
        <taxon>Bacteria</taxon>
        <taxon>Bacillati</taxon>
        <taxon>Actinomycetota</taxon>
        <taxon>Actinomycetes</taxon>
        <taxon>Propionibacteriales</taxon>
        <taxon>Nocardioidaceae</taxon>
        <taxon>Nocardioides</taxon>
    </lineage>
</organism>
<dbReference type="CDD" id="cd00093">
    <property type="entry name" value="HTH_XRE"/>
    <property type="match status" value="1"/>
</dbReference>
<keyword evidence="3" id="KW-1185">Reference proteome</keyword>
<dbReference type="AlphaFoldDB" id="A0A1J4N4D3"/>
<evidence type="ECO:0000313" key="3">
    <source>
        <dbReference type="Proteomes" id="UP000033772"/>
    </source>
</evidence>
<dbReference type="Gene3D" id="1.10.260.40">
    <property type="entry name" value="lambda repressor-like DNA-binding domains"/>
    <property type="match status" value="1"/>
</dbReference>
<dbReference type="Gene3D" id="3.30.450.180">
    <property type="match status" value="1"/>
</dbReference>
<accession>A0A1J4N4D3</accession>
<feature type="domain" description="HTH cro/C1-type" evidence="1">
    <location>
        <begin position="30"/>
        <end position="83"/>
    </location>
</feature>
<dbReference type="Pfam" id="PF13560">
    <property type="entry name" value="HTH_31"/>
    <property type="match status" value="1"/>
</dbReference>
<dbReference type="PROSITE" id="PS50943">
    <property type="entry name" value="HTH_CROC1"/>
    <property type="match status" value="1"/>
</dbReference>
<dbReference type="RefSeq" id="WP_045548935.1">
    <property type="nucleotide sequence ID" value="NZ_JZDQ02000016.1"/>
</dbReference>